<gene>
    <name evidence="2" type="ORF">XNOV1_A038928</name>
</gene>
<organism evidence="2 3">
    <name type="scientific">Xyrichtys novacula</name>
    <name type="common">Pearly razorfish</name>
    <name type="synonym">Hemipteronotus novacula</name>
    <dbReference type="NCBI Taxonomy" id="13765"/>
    <lineage>
        <taxon>Eukaryota</taxon>
        <taxon>Metazoa</taxon>
        <taxon>Chordata</taxon>
        <taxon>Craniata</taxon>
        <taxon>Vertebrata</taxon>
        <taxon>Euteleostomi</taxon>
        <taxon>Actinopterygii</taxon>
        <taxon>Neopterygii</taxon>
        <taxon>Teleostei</taxon>
        <taxon>Neoteleostei</taxon>
        <taxon>Acanthomorphata</taxon>
        <taxon>Eupercaria</taxon>
        <taxon>Labriformes</taxon>
        <taxon>Labridae</taxon>
        <taxon>Xyrichtys</taxon>
    </lineage>
</organism>
<feature type="region of interest" description="Disordered" evidence="1">
    <location>
        <begin position="91"/>
        <end position="349"/>
    </location>
</feature>
<evidence type="ECO:0000313" key="2">
    <source>
        <dbReference type="EMBL" id="CAJ1083083.1"/>
    </source>
</evidence>
<dbReference type="AlphaFoldDB" id="A0AAV1HB60"/>
<feature type="compositionally biased region" description="Basic residues" evidence="1">
    <location>
        <begin position="261"/>
        <end position="274"/>
    </location>
</feature>
<feature type="region of interest" description="Disordered" evidence="1">
    <location>
        <begin position="1"/>
        <end position="45"/>
    </location>
</feature>
<sequence>MTQKRVFESTRAHTRPPPVMHKKRGGGSSTGGHWIRRSEERGKKTNKVEVLTRIYKKDRRAESRTLFAAKSEEGGNSSVNQLRGEKKALSCTGWPLRLQPKTISTSRPRSREKGADRGRERTTMKRTARGRRRRGRGFVCDALCTTGHPAGDGHVVSQPTRPFFSSAEPATAWGRKGRTRGSETTRPPLQDLASDAPHVDGEEQESALYPPPSPGASGPAPSARPAIPRGTVTSSLSLRVRSSRQLSRRRHGDGKDGPVVLRRRVPRSRIRTLTRRTSTERSRKPTRPFFSSAEPATAWGRKGRTRGSETTRPPLQDSASDAPHVNGEEQESALYPPPSPGASGPAPSA</sequence>
<dbReference type="EMBL" id="OY660884">
    <property type="protein sequence ID" value="CAJ1083083.1"/>
    <property type="molecule type" value="Genomic_DNA"/>
</dbReference>
<name>A0AAV1HB60_XYRNO</name>
<dbReference type="Proteomes" id="UP001178508">
    <property type="component" value="Chromosome 21"/>
</dbReference>
<feature type="compositionally biased region" description="Basic residues" evidence="1">
    <location>
        <begin position="124"/>
        <end position="136"/>
    </location>
</feature>
<feature type="compositionally biased region" description="Basic and acidic residues" evidence="1">
    <location>
        <begin position="1"/>
        <end position="11"/>
    </location>
</feature>
<reference evidence="2" key="1">
    <citation type="submission" date="2023-08" db="EMBL/GenBank/DDBJ databases">
        <authorList>
            <person name="Alioto T."/>
            <person name="Alioto T."/>
            <person name="Gomez Garrido J."/>
        </authorList>
    </citation>
    <scope>NUCLEOTIDE SEQUENCE</scope>
</reference>
<keyword evidence="3" id="KW-1185">Reference proteome</keyword>
<evidence type="ECO:0000256" key="1">
    <source>
        <dbReference type="SAM" id="MobiDB-lite"/>
    </source>
</evidence>
<proteinExistence type="predicted"/>
<accession>A0AAV1HB60</accession>
<feature type="compositionally biased region" description="Basic and acidic residues" evidence="1">
    <location>
        <begin position="36"/>
        <end position="45"/>
    </location>
</feature>
<feature type="compositionally biased region" description="Basic and acidic residues" evidence="1">
    <location>
        <begin position="109"/>
        <end position="123"/>
    </location>
</feature>
<feature type="compositionally biased region" description="Low complexity" evidence="1">
    <location>
        <begin position="215"/>
        <end position="245"/>
    </location>
</feature>
<evidence type="ECO:0000313" key="3">
    <source>
        <dbReference type="Proteomes" id="UP001178508"/>
    </source>
</evidence>
<feature type="compositionally biased region" description="Polar residues" evidence="1">
    <location>
        <begin position="308"/>
        <end position="319"/>
    </location>
</feature>
<protein>
    <submittedName>
        <fullName evidence="2">Uncharacterized protein</fullName>
    </submittedName>
</protein>